<feature type="compositionally biased region" description="Low complexity" evidence="1">
    <location>
        <begin position="1"/>
        <end position="17"/>
    </location>
</feature>
<feature type="region of interest" description="Disordered" evidence="1">
    <location>
        <begin position="1"/>
        <end position="34"/>
    </location>
</feature>
<sequence>MARTAVVAGTANAVTGAQNRRRAGREQEAYEQQQYDAQQQQAAMQQAAQQAAYEQMQAQQAAYAQPAQVSAAPAAGGGEDLMAQLEKLAGLKQAGVLSDAEFAQAKAKLLG</sequence>
<dbReference type="Proteomes" id="UP001321475">
    <property type="component" value="Chromosome"/>
</dbReference>
<evidence type="ECO:0000256" key="1">
    <source>
        <dbReference type="SAM" id="MobiDB-lite"/>
    </source>
</evidence>
<dbReference type="EMBL" id="AP027729">
    <property type="protein sequence ID" value="BDZ42139.1"/>
    <property type="molecule type" value="Genomic_DNA"/>
</dbReference>
<dbReference type="InterPro" id="IPR018649">
    <property type="entry name" value="SHOCT"/>
</dbReference>
<evidence type="ECO:0000313" key="3">
    <source>
        <dbReference type="EMBL" id="BDZ42139.1"/>
    </source>
</evidence>
<evidence type="ECO:0000313" key="4">
    <source>
        <dbReference type="Proteomes" id="UP001321475"/>
    </source>
</evidence>
<reference evidence="4" key="1">
    <citation type="journal article" date="2019" name="Int. J. Syst. Evol. Microbiol.">
        <title>The Global Catalogue of Microorganisms (GCM) 10K type strain sequencing project: providing services to taxonomists for standard genome sequencing and annotation.</title>
        <authorList>
            <consortium name="The Broad Institute Genomics Platform"/>
            <consortium name="The Broad Institute Genome Sequencing Center for Infectious Disease"/>
            <person name="Wu L."/>
            <person name="Ma J."/>
        </authorList>
    </citation>
    <scope>NUCLEOTIDE SEQUENCE [LARGE SCALE GENOMIC DNA]</scope>
    <source>
        <strain evidence="4">NBRC 108565</strain>
    </source>
</reference>
<dbReference type="RefSeq" id="WP_286219160.1">
    <property type="nucleotide sequence ID" value="NZ_AP027729.1"/>
</dbReference>
<keyword evidence="4" id="KW-1185">Reference proteome</keyword>
<accession>A0ABM8G266</accession>
<feature type="domain" description="SHOCT" evidence="2">
    <location>
        <begin position="83"/>
        <end position="110"/>
    </location>
</feature>
<gene>
    <name evidence="3" type="ORF">GCM10025865_14380</name>
</gene>
<organism evidence="3 4">
    <name type="scientific">Paraoerskovia sediminicola</name>
    <dbReference type="NCBI Taxonomy" id="1138587"/>
    <lineage>
        <taxon>Bacteria</taxon>
        <taxon>Bacillati</taxon>
        <taxon>Actinomycetota</taxon>
        <taxon>Actinomycetes</taxon>
        <taxon>Micrococcales</taxon>
        <taxon>Cellulomonadaceae</taxon>
        <taxon>Paraoerskovia</taxon>
    </lineage>
</organism>
<evidence type="ECO:0000259" key="2">
    <source>
        <dbReference type="Pfam" id="PF09851"/>
    </source>
</evidence>
<protein>
    <recommendedName>
        <fullName evidence="2">SHOCT domain-containing protein</fullName>
    </recommendedName>
</protein>
<proteinExistence type="predicted"/>
<name>A0ABM8G266_9CELL</name>
<dbReference type="Pfam" id="PF09851">
    <property type="entry name" value="SHOCT"/>
    <property type="match status" value="1"/>
</dbReference>